<feature type="domain" description="Reverse transcriptase" evidence="1">
    <location>
        <begin position="1"/>
        <end position="82"/>
    </location>
</feature>
<proteinExistence type="predicted"/>
<sequence>MPFGLSGAASYFQKAIDIILMLVIGKYVSVYMDDMIISSPSFSQHVEHLRDELKLLQEVGLTLNKDKGNFGCEKLKYLDLVISKEGINTDESR</sequence>
<keyword evidence="3" id="KW-1185">Reference proteome</keyword>
<dbReference type="SUPFAM" id="SSF56672">
    <property type="entry name" value="DNA/RNA polymerases"/>
    <property type="match status" value="1"/>
</dbReference>
<dbReference type="InterPro" id="IPR043502">
    <property type="entry name" value="DNA/RNA_pol_sf"/>
</dbReference>
<dbReference type="PANTHER" id="PTHR24559">
    <property type="entry name" value="TRANSPOSON TY3-I GAG-POL POLYPROTEIN"/>
    <property type="match status" value="1"/>
</dbReference>
<dbReference type="Gene3D" id="3.30.70.270">
    <property type="match status" value="1"/>
</dbReference>
<dbReference type="EMBL" id="BMAU01021309">
    <property type="protein sequence ID" value="GFY12072.1"/>
    <property type="molecule type" value="Genomic_DNA"/>
</dbReference>
<gene>
    <name evidence="2" type="primary">X975_07628</name>
    <name evidence="2" type="ORF">TNCV_4975721</name>
</gene>
<evidence type="ECO:0000313" key="2">
    <source>
        <dbReference type="EMBL" id="GFY12072.1"/>
    </source>
</evidence>
<dbReference type="AlphaFoldDB" id="A0A8X6SN58"/>
<dbReference type="Pfam" id="PF00078">
    <property type="entry name" value="RVT_1"/>
    <property type="match status" value="1"/>
</dbReference>
<dbReference type="PANTHER" id="PTHR24559:SF444">
    <property type="entry name" value="REVERSE TRANSCRIPTASE DOMAIN-CONTAINING PROTEIN"/>
    <property type="match status" value="1"/>
</dbReference>
<protein>
    <submittedName>
        <fullName evidence="2">Transposon Ty3-I Gag-Pol polyprotein</fullName>
    </submittedName>
</protein>
<dbReference type="PROSITE" id="PS50878">
    <property type="entry name" value="RT_POL"/>
    <property type="match status" value="1"/>
</dbReference>
<dbReference type="GO" id="GO:0071897">
    <property type="term" value="P:DNA biosynthetic process"/>
    <property type="evidence" value="ECO:0007669"/>
    <property type="project" value="UniProtKB-ARBA"/>
</dbReference>
<comment type="caution">
    <text evidence="2">The sequence shown here is derived from an EMBL/GenBank/DDBJ whole genome shotgun (WGS) entry which is preliminary data.</text>
</comment>
<evidence type="ECO:0000259" key="1">
    <source>
        <dbReference type="PROSITE" id="PS50878"/>
    </source>
</evidence>
<dbReference type="InterPro" id="IPR043128">
    <property type="entry name" value="Rev_trsase/Diguanyl_cyclase"/>
</dbReference>
<dbReference type="InterPro" id="IPR053134">
    <property type="entry name" value="RNA-dir_DNA_polymerase"/>
</dbReference>
<reference evidence="2" key="1">
    <citation type="submission" date="2020-08" db="EMBL/GenBank/DDBJ databases">
        <title>Multicomponent nature underlies the extraordinary mechanical properties of spider dragline silk.</title>
        <authorList>
            <person name="Kono N."/>
            <person name="Nakamura H."/>
            <person name="Mori M."/>
            <person name="Yoshida Y."/>
            <person name="Ohtoshi R."/>
            <person name="Malay A.D."/>
            <person name="Moran D.A.P."/>
            <person name="Tomita M."/>
            <person name="Numata K."/>
            <person name="Arakawa K."/>
        </authorList>
    </citation>
    <scope>NUCLEOTIDE SEQUENCE</scope>
</reference>
<dbReference type="Proteomes" id="UP000887159">
    <property type="component" value="Unassembled WGS sequence"/>
</dbReference>
<accession>A0A8X6SN58</accession>
<dbReference type="InterPro" id="IPR000477">
    <property type="entry name" value="RT_dom"/>
</dbReference>
<organism evidence="2 3">
    <name type="scientific">Trichonephila clavipes</name>
    <name type="common">Golden silk orbweaver</name>
    <name type="synonym">Nephila clavipes</name>
    <dbReference type="NCBI Taxonomy" id="2585209"/>
    <lineage>
        <taxon>Eukaryota</taxon>
        <taxon>Metazoa</taxon>
        <taxon>Ecdysozoa</taxon>
        <taxon>Arthropoda</taxon>
        <taxon>Chelicerata</taxon>
        <taxon>Arachnida</taxon>
        <taxon>Araneae</taxon>
        <taxon>Araneomorphae</taxon>
        <taxon>Entelegynae</taxon>
        <taxon>Araneoidea</taxon>
        <taxon>Nephilidae</taxon>
        <taxon>Trichonephila</taxon>
    </lineage>
</organism>
<name>A0A8X6SN58_TRICX</name>
<evidence type="ECO:0000313" key="3">
    <source>
        <dbReference type="Proteomes" id="UP000887159"/>
    </source>
</evidence>